<evidence type="ECO:0000313" key="6">
    <source>
        <dbReference type="Proteomes" id="UP000054988"/>
    </source>
</evidence>
<dbReference type="InterPro" id="IPR012337">
    <property type="entry name" value="RNaseH-like_sf"/>
</dbReference>
<organism evidence="5 6">
    <name type="scientific">Moniliophthora roreri</name>
    <name type="common">Frosty pod rot fungus</name>
    <name type="synonym">Monilia roreri</name>
    <dbReference type="NCBI Taxonomy" id="221103"/>
    <lineage>
        <taxon>Eukaryota</taxon>
        <taxon>Fungi</taxon>
        <taxon>Dikarya</taxon>
        <taxon>Basidiomycota</taxon>
        <taxon>Agaricomycotina</taxon>
        <taxon>Agaricomycetes</taxon>
        <taxon>Agaricomycetidae</taxon>
        <taxon>Agaricales</taxon>
        <taxon>Marasmiineae</taxon>
        <taxon>Marasmiaceae</taxon>
        <taxon>Moniliophthora</taxon>
    </lineage>
</organism>
<dbReference type="InterPro" id="IPR032474">
    <property type="entry name" value="Argonaute_N"/>
</dbReference>
<dbReference type="PROSITE" id="PS50821">
    <property type="entry name" value="PAZ"/>
    <property type="match status" value="1"/>
</dbReference>
<dbReference type="CDD" id="cd04657">
    <property type="entry name" value="Piwi_ago-like"/>
    <property type="match status" value="1"/>
</dbReference>
<evidence type="ECO:0000259" key="3">
    <source>
        <dbReference type="PROSITE" id="PS50821"/>
    </source>
</evidence>
<comment type="caution">
    <text evidence="5">The sequence shown here is derived from an EMBL/GenBank/DDBJ whole genome shotgun (WGS) entry which is preliminary data.</text>
</comment>
<dbReference type="Pfam" id="PF16486">
    <property type="entry name" value="ArgoN"/>
    <property type="match status" value="1"/>
</dbReference>
<dbReference type="InterPro" id="IPR003165">
    <property type="entry name" value="Piwi"/>
</dbReference>
<sequence>MSYRGDGRGRGGPRGGGGFRGGDRGGFRAIFKEGTPTAIDSRLRESDLNALIGAFRGLQLGSNAPERPLRPGFGTQGTPITLRANFFPYRLPKNLVVYEYRVEINPQTALKRRMFTLLEESPTCRPFINHIAHDGSEKLVSSRPLPRPLSVSIVFREEGESQPRPDAKTYTVSITLTATIDTNQLPSYLSGQDRNYNIAPLLSALNLVQQQHAARHGIRVGGSKYFFPLQSSQTFQLSPGVIAVQGFYVSVRPVYKELMANVNACTTAFLDLPGNMADALFAFNRNTHGAMPTLPPNLLKNIKVTTTYLGYRKRSKVHSIGTTSARNTFFKHDQYGKISVENYFKKAYPRFNLRYPAELPVINTGTAKKAVYIPAELCDIEPGQPYRGKLSSKETQQMIKVACNPPNVNAEAIVGDGFAKLGIAPPSTVLNNFGISVSPEMAVVPGRELQPPRLSYAQKSVSASNGAWNIMNVRFHRGAGIRSWWMMVVRDSSFSNTGSIVAGPGDPNLTRLRDNFAGKLRSCGVMLPNTIPRLCVTDLLPPLADDPDRKAALEIIRRTFLGELQKSGGQKPDFILVLLSHMDNFIYPGIKRIGDVELGLNTVHLQLDKATAEGNRQDQYLSNVALKINTKLGGVNHQLDDNAMNWLRKRRTMMVGIDVTHRGPGSKEGAPSIAAVVANIDDNFVQYPASLRIQQTHEIREMVLELKEMMVERLLAYQAKSGSLPERVFVFRDGVSEGQYDIVLSEELPQILEAFNRFNTRDRKTPYRPLLSVVICGKRHHARFYPTSSETADFKTKNTRPGTVVDKGVTGVFDFDFYLQAHAGLQGSVKSTHYIVIYDENRFTADEIQQGINNNSYLYAKATRAVSLIPPAYYADQACERGRYYLQDFLTGESDTASSMGRGALAREAEKQRVFEAAKRAWGQGIHTDMRNTMFYI</sequence>
<dbReference type="CDD" id="cd02846">
    <property type="entry name" value="PAZ_argonaute_like"/>
    <property type="match status" value="1"/>
</dbReference>
<feature type="compositionally biased region" description="Gly residues" evidence="2">
    <location>
        <begin position="10"/>
        <end position="20"/>
    </location>
</feature>
<dbReference type="SMART" id="SM00949">
    <property type="entry name" value="PAZ"/>
    <property type="match status" value="1"/>
</dbReference>
<reference evidence="5 6" key="1">
    <citation type="submission" date="2015-12" db="EMBL/GenBank/DDBJ databases">
        <title>Draft genome sequence of Moniliophthora roreri, the causal agent of frosty pod rot of cacao.</title>
        <authorList>
            <person name="Aime M.C."/>
            <person name="Diaz-Valderrama J.R."/>
            <person name="Kijpornyongpan T."/>
            <person name="Phillips-Mora W."/>
        </authorList>
    </citation>
    <scope>NUCLEOTIDE SEQUENCE [LARGE SCALE GENOMIC DNA]</scope>
    <source>
        <strain evidence="5 6">MCA 2952</strain>
    </source>
</reference>
<comment type="similarity">
    <text evidence="1">Belongs to the argonaute family.</text>
</comment>
<protein>
    <submittedName>
        <fullName evidence="5">Putative argonaute-like protein</fullName>
    </submittedName>
</protein>
<dbReference type="InterPro" id="IPR014811">
    <property type="entry name" value="ArgoL1"/>
</dbReference>
<feature type="domain" description="PAZ" evidence="3">
    <location>
        <begin position="278"/>
        <end position="382"/>
    </location>
</feature>
<dbReference type="PANTHER" id="PTHR22891">
    <property type="entry name" value="EUKARYOTIC TRANSLATION INITIATION FACTOR 2C"/>
    <property type="match status" value="1"/>
</dbReference>
<dbReference type="SMART" id="SM00950">
    <property type="entry name" value="Piwi"/>
    <property type="match status" value="1"/>
</dbReference>
<gene>
    <name evidence="5" type="ORF">WG66_9531</name>
</gene>
<evidence type="ECO:0000313" key="5">
    <source>
        <dbReference type="EMBL" id="KTB37896.1"/>
    </source>
</evidence>
<evidence type="ECO:0000259" key="4">
    <source>
        <dbReference type="PROSITE" id="PS50822"/>
    </source>
</evidence>
<dbReference type="Gene3D" id="3.40.50.2300">
    <property type="match status" value="1"/>
</dbReference>
<evidence type="ECO:0000256" key="1">
    <source>
        <dbReference type="RuleBase" id="RU361178"/>
    </source>
</evidence>
<dbReference type="InterPro" id="IPR032472">
    <property type="entry name" value="ArgoL2"/>
</dbReference>
<dbReference type="AlphaFoldDB" id="A0A0W0FNM2"/>
<dbReference type="Pfam" id="PF08699">
    <property type="entry name" value="ArgoL1"/>
    <property type="match status" value="1"/>
</dbReference>
<dbReference type="Proteomes" id="UP000054988">
    <property type="component" value="Unassembled WGS sequence"/>
</dbReference>
<dbReference type="InterPro" id="IPR036085">
    <property type="entry name" value="PAZ_dom_sf"/>
</dbReference>
<dbReference type="SUPFAM" id="SSF53098">
    <property type="entry name" value="Ribonuclease H-like"/>
    <property type="match status" value="1"/>
</dbReference>
<dbReference type="SMART" id="SM01163">
    <property type="entry name" value="DUF1785"/>
    <property type="match status" value="1"/>
</dbReference>
<evidence type="ECO:0000256" key="2">
    <source>
        <dbReference type="SAM" id="MobiDB-lite"/>
    </source>
</evidence>
<dbReference type="Gene3D" id="3.30.420.10">
    <property type="entry name" value="Ribonuclease H-like superfamily/Ribonuclease H"/>
    <property type="match status" value="1"/>
</dbReference>
<feature type="region of interest" description="Disordered" evidence="2">
    <location>
        <begin position="1"/>
        <end position="26"/>
    </location>
</feature>
<dbReference type="PROSITE" id="PS50822">
    <property type="entry name" value="PIWI"/>
    <property type="match status" value="1"/>
</dbReference>
<dbReference type="eggNOG" id="KOG1041">
    <property type="taxonomic scope" value="Eukaryota"/>
</dbReference>
<name>A0A0W0FNM2_MONRR</name>
<dbReference type="Gene3D" id="2.170.260.10">
    <property type="entry name" value="paz domain"/>
    <property type="match status" value="1"/>
</dbReference>
<dbReference type="InterPro" id="IPR036397">
    <property type="entry name" value="RNaseH_sf"/>
</dbReference>
<dbReference type="EMBL" id="LATX01001805">
    <property type="protein sequence ID" value="KTB37896.1"/>
    <property type="molecule type" value="Genomic_DNA"/>
</dbReference>
<dbReference type="InterPro" id="IPR045246">
    <property type="entry name" value="Piwi_ago-like"/>
</dbReference>
<feature type="domain" description="Piwi" evidence="4">
    <location>
        <begin position="574"/>
        <end position="887"/>
    </location>
</feature>
<dbReference type="Pfam" id="PF16488">
    <property type="entry name" value="ArgoL2"/>
    <property type="match status" value="1"/>
</dbReference>
<dbReference type="Pfam" id="PF02171">
    <property type="entry name" value="Piwi"/>
    <property type="match status" value="1"/>
</dbReference>
<accession>A0A0W0FNM2</accession>
<dbReference type="InterPro" id="IPR003100">
    <property type="entry name" value="PAZ_dom"/>
</dbReference>
<dbReference type="SUPFAM" id="SSF101690">
    <property type="entry name" value="PAZ domain"/>
    <property type="match status" value="1"/>
</dbReference>
<dbReference type="Pfam" id="PF02170">
    <property type="entry name" value="PAZ"/>
    <property type="match status" value="1"/>
</dbReference>
<proteinExistence type="inferred from homology"/>
<dbReference type="GO" id="GO:0003723">
    <property type="term" value="F:RNA binding"/>
    <property type="evidence" value="ECO:0007669"/>
    <property type="project" value="InterPro"/>
</dbReference>